<keyword evidence="4 6" id="KW-0041">Annexin</keyword>
<reference evidence="8 9" key="1">
    <citation type="submission" date="2023-01" db="EMBL/GenBank/DDBJ databases">
        <authorList>
            <person name="Whitehead M."/>
        </authorList>
    </citation>
    <scope>NUCLEOTIDE SEQUENCE [LARGE SCALE GENOMIC DNA]</scope>
</reference>
<evidence type="ECO:0000313" key="8">
    <source>
        <dbReference type="EMBL" id="CAI6364845.1"/>
    </source>
</evidence>
<evidence type="ECO:0000256" key="2">
    <source>
        <dbReference type="ARBA" id="ARBA00022737"/>
    </source>
</evidence>
<protein>
    <recommendedName>
        <fullName evidence="6">Annexin</fullName>
    </recommendedName>
</protein>
<evidence type="ECO:0000256" key="1">
    <source>
        <dbReference type="ARBA" id="ARBA00007831"/>
    </source>
</evidence>
<dbReference type="FunFam" id="1.10.220.10:FF:000010">
    <property type="entry name" value="Annexin"/>
    <property type="match status" value="1"/>
</dbReference>
<dbReference type="GO" id="GO:0001786">
    <property type="term" value="F:phosphatidylserine binding"/>
    <property type="evidence" value="ECO:0007669"/>
    <property type="project" value="TreeGrafter"/>
</dbReference>
<accession>A0AAV0X979</accession>
<evidence type="ECO:0000256" key="4">
    <source>
        <dbReference type="ARBA" id="ARBA00023216"/>
    </source>
</evidence>
<evidence type="ECO:0000256" key="7">
    <source>
        <dbReference type="SAM" id="Phobius"/>
    </source>
</evidence>
<dbReference type="GO" id="GO:0032509">
    <property type="term" value="P:endosome transport via multivesicular body sorting pathway"/>
    <property type="evidence" value="ECO:0007669"/>
    <property type="project" value="TreeGrafter"/>
</dbReference>
<comment type="similarity">
    <text evidence="1 6">Belongs to the annexin family.</text>
</comment>
<keyword evidence="9" id="KW-1185">Reference proteome</keyword>
<dbReference type="InterPro" id="IPR018502">
    <property type="entry name" value="Annexin_repeat"/>
</dbReference>
<organism evidence="8 9">
    <name type="scientific">Macrosiphum euphorbiae</name>
    <name type="common">potato aphid</name>
    <dbReference type="NCBI Taxonomy" id="13131"/>
    <lineage>
        <taxon>Eukaryota</taxon>
        <taxon>Metazoa</taxon>
        <taxon>Ecdysozoa</taxon>
        <taxon>Arthropoda</taxon>
        <taxon>Hexapoda</taxon>
        <taxon>Insecta</taxon>
        <taxon>Pterygota</taxon>
        <taxon>Neoptera</taxon>
        <taxon>Paraneoptera</taxon>
        <taxon>Hemiptera</taxon>
        <taxon>Sternorrhyncha</taxon>
        <taxon>Aphidomorpha</taxon>
        <taxon>Aphidoidea</taxon>
        <taxon>Aphididae</taxon>
        <taxon>Macrosiphini</taxon>
        <taxon>Macrosiphum</taxon>
    </lineage>
</organism>
<name>A0AAV0X979_9HEMI</name>
<dbReference type="Proteomes" id="UP001160148">
    <property type="component" value="Unassembled WGS sequence"/>
</dbReference>
<feature type="transmembrane region" description="Helical" evidence="7">
    <location>
        <begin position="40"/>
        <end position="59"/>
    </location>
</feature>
<dbReference type="GO" id="GO:0005544">
    <property type="term" value="F:calcium-dependent phospholipid binding"/>
    <property type="evidence" value="ECO:0007669"/>
    <property type="project" value="UniProtKB-KW"/>
</dbReference>
<keyword evidence="7" id="KW-0472">Membrane</keyword>
<dbReference type="FunFam" id="1.10.220.10:FF:000001">
    <property type="entry name" value="Annexin"/>
    <property type="match status" value="1"/>
</dbReference>
<evidence type="ECO:0000256" key="5">
    <source>
        <dbReference type="ARBA" id="ARBA00023302"/>
    </source>
</evidence>
<comment type="caution">
    <text evidence="8">The sequence shown here is derived from an EMBL/GenBank/DDBJ whole genome shotgun (WGS) entry which is preliminary data.</text>
</comment>
<dbReference type="GO" id="GO:0005886">
    <property type="term" value="C:plasma membrane"/>
    <property type="evidence" value="ECO:0007669"/>
    <property type="project" value="TreeGrafter"/>
</dbReference>
<sequence length="449" mass="49492">MRPDSRLKLKSECFAINRLQLLEYEYHTALDDLKKDEISFSILSDVCLPVSLLILIVVWGYQLNAMTIDTYSGDNHTMLLVYGIGLIVVSGTACVYIAIRMAVMRPEIEVTTFLQGENSVGNTTPSDIKMTYYTTRCTPTVRPAADFDAEADAAVLRAAMKGFGTDEQAIIDVLARRSNTQRQEIKEAFKTLYGKDLIDDLKSELGGNFENAIVALMTPLPEFYAKELKDAISGVGTDEEAIAEILGTLSNFGVRTISSVYEKQYGNSLEDDLKSDTSGSFQRLLVSLCCANRDEDVEVDRSAAVADAQALIDAGEAQWGTDESTFNSILATRSYPQLRAIFEEYENLTGKDIVETIKNETSGALEHGFLTIVKSAKKKSDYYADQLEASMAGFGTSDRQLIRIIVGRSEIDLGDIKQSYETIYGTPLADRIAGDTSGDYKRLLLALVQ</sequence>
<dbReference type="GO" id="GO:0005509">
    <property type="term" value="F:calcium ion binding"/>
    <property type="evidence" value="ECO:0007669"/>
    <property type="project" value="InterPro"/>
</dbReference>
<dbReference type="PANTHER" id="PTHR10502">
    <property type="entry name" value="ANNEXIN"/>
    <property type="match status" value="1"/>
</dbReference>
<evidence type="ECO:0000256" key="6">
    <source>
        <dbReference type="RuleBase" id="RU003540"/>
    </source>
</evidence>
<dbReference type="PANTHER" id="PTHR10502:SF233">
    <property type="entry name" value="ANNEXIN B9"/>
    <property type="match status" value="1"/>
</dbReference>
<comment type="domain">
    <text evidence="6">A pair of annexin repeats may form one binding site for calcium and phospholipid.</text>
</comment>
<evidence type="ECO:0000313" key="9">
    <source>
        <dbReference type="Proteomes" id="UP001160148"/>
    </source>
</evidence>
<dbReference type="PROSITE" id="PS51897">
    <property type="entry name" value="ANNEXIN_2"/>
    <property type="match status" value="4"/>
</dbReference>
<evidence type="ECO:0000256" key="3">
    <source>
        <dbReference type="ARBA" id="ARBA00022837"/>
    </source>
</evidence>
<dbReference type="FunFam" id="1.10.220.10:FF:000002">
    <property type="entry name" value="Annexin"/>
    <property type="match status" value="1"/>
</dbReference>
<dbReference type="FunFam" id="1.10.220.10:FF:000004">
    <property type="entry name" value="Annexin"/>
    <property type="match status" value="1"/>
</dbReference>
<dbReference type="PROSITE" id="PS00223">
    <property type="entry name" value="ANNEXIN_1"/>
    <property type="match status" value="2"/>
</dbReference>
<dbReference type="AlphaFoldDB" id="A0AAV0X979"/>
<keyword evidence="2 6" id="KW-0677">Repeat</keyword>
<proteinExistence type="inferred from homology"/>
<dbReference type="SUPFAM" id="SSF47874">
    <property type="entry name" value="Annexin"/>
    <property type="match status" value="1"/>
</dbReference>
<keyword evidence="3 6" id="KW-0106">Calcium</keyword>
<dbReference type="GO" id="GO:0005737">
    <property type="term" value="C:cytoplasm"/>
    <property type="evidence" value="ECO:0007669"/>
    <property type="project" value="TreeGrafter"/>
</dbReference>
<dbReference type="InterPro" id="IPR037104">
    <property type="entry name" value="Annexin_sf"/>
</dbReference>
<dbReference type="GO" id="GO:0012506">
    <property type="term" value="C:vesicle membrane"/>
    <property type="evidence" value="ECO:0007669"/>
    <property type="project" value="TreeGrafter"/>
</dbReference>
<dbReference type="SMART" id="SM00335">
    <property type="entry name" value="ANX"/>
    <property type="match status" value="4"/>
</dbReference>
<keyword evidence="7" id="KW-1133">Transmembrane helix</keyword>
<dbReference type="Gene3D" id="1.10.220.10">
    <property type="entry name" value="Annexin"/>
    <property type="match status" value="4"/>
</dbReference>
<dbReference type="PRINTS" id="PR00196">
    <property type="entry name" value="ANNEXIN"/>
</dbReference>
<keyword evidence="5 6" id="KW-0111">Calcium/phospholipid-binding</keyword>
<dbReference type="InterPro" id="IPR001464">
    <property type="entry name" value="Annexin"/>
</dbReference>
<dbReference type="EMBL" id="CARXXK010000004">
    <property type="protein sequence ID" value="CAI6364845.1"/>
    <property type="molecule type" value="Genomic_DNA"/>
</dbReference>
<keyword evidence="7" id="KW-0812">Transmembrane</keyword>
<feature type="transmembrane region" description="Helical" evidence="7">
    <location>
        <begin position="79"/>
        <end position="99"/>
    </location>
</feature>
<dbReference type="Pfam" id="PF00191">
    <property type="entry name" value="Annexin"/>
    <property type="match status" value="4"/>
</dbReference>
<dbReference type="GO" id="GO:0005634">
    <property type="term" value="C:nucleus"/>
    <property type="evidence" value="ECO:0007669"/>
    <property type="project" value="TreeGrafter"/>
</dbReference>
<gene>
    <name evidence="8" type="ORF">MEUPH1_LOCUS19628</name>
</gene>
<dbReference type="InterPro" id="IPR018252">
    <property type="entry name" value="Annexin_repeat_CS"/>
</dbReference>